<organism evidence="1 2">
    <name type="scientific">Fusarium oxysporum f. sp. cubense</name>
    <dbReference type="NCBI Taxonomy" id="61366"/>
    <lineage>
        <taxon>Eukaryota</taxon>
        <taxon>Fungi</taxon>
        <taxon>Dikarya</taxon>
        <taxon>Ascomycota</taxon>
        <taxon>Pezizomycotina</taxon>
        <taxon>Sordariomycetes</taxon>
        <taxon>Hypocreomycetidae</taxon>
        <taxon>Hypocreales</taxon>
        <taxon>Nectriaceae</taxon>
        <taxon>Fusarium</taxon>
        <taxon>Fusarium oxysporum species complex</taxon>
    </lineage>
</organism>
<evidence type="ECO:0000313" key="2">
    <source>
        <dbReference type="Proteomes" id="UP000321331"/>
    </source>
</evidence>
<dbReference type="EMBL" id="VMNF01000004">
    <property type="protein sequence ID" value="TXC09624.1"/>
    <property type="molecule type" value="Genomic_DNA"/>
</dbReference>
<reference evidence="1 2" key="1">
    <citation type="submission" date="2019-07" db="EMBL/GenBank/DDBJ databases">
        <title>The First High-Quality Draft Genome Sequence of the Causal Agent of the Current Panama Disease Epidemic.</title>
        <authorList>
            <person name="Warmington R.J."/>
            <person name="Kay W."/>
            <person name="Jeffries A."/>
            <person name="Bebber D."/>
            <person name="Moore K."/>
            <person name="Studholme D.J."/>
        </authorList>
    </citation>
    <scope>NUCLEOTIDE SEQUENCE [LARGE SCALE GENOMIC DNA]</scope>
    <source>
        <strain evidence="1 2">TR4</strain>
    </source>
</reference>
<protein>
    <submittedName>
        <fullName evidence="1">Uncharacterized protein</fullName>
    </submittedName>
</protein>
<dbReference type="AlphaFoldDB" id="A0A5C6TH29"/>
<accession>A0A5C6TH29</accession>
<dbReference type="Proteomes" id="UP000321331">
    <property type="component" value="Unassembled WGS sequence"/>
</dbReference>
<gene>
    <name evidence="1" type="ORF">FocTR4_00005108</name>
</gene>
<proteinExistence type="predicted"/>
<name>A0A5C6TH29_FUSOC</name>
<evidence type="ECO:0000313" key="1">
    <source>
        <dbReference type="EMBL" id="TXC09624.1"/>
    </source>
</evidence>
<sequence>MDMAFLCLAALSVESHLDPFVDDISGSTVASETIGRLVRGAESQSLRGSRAYRLTRQNASHKIQIRLGLGKRQKVHVFSATVGKEKNALHYTTGGV</sequence>
<comment type="caution">
    <text evidence="1">The sequence shown here is derived from an EMBL/GenBank/DDBJ whole genome shotgun (WGS) entry which is preliminary data.</text>
</comment>